<dbReference type="PANTHER" id="PTHR46910">
    <property type="entry name" value="TRANSCRIPTION FACTOR PDR1"/>
    <property type="match status" value="1"/>
</dbReference>
<name>A0A8H7WER3_9HELO</name>
<dbReference type="InterPro" id="IPR050987">
    <property type="entry name" value="AtrR-like"/>
</dbReference>
<gene>
    <name evidence="3" type="ORF">IFR04_003399</name>
</gene>
<evidence type="ECO:0000256" key="1">
    <source>
        <dbReference type="ARBA" id="ARBA00023242"/>
    </source>
</evidence>
<dbReference type="GO" id="GO:0003700">
    <property type="term" value="F:DNA-binding transcription factor activity"/>
    <property type="evidence" value="ECO:0007669"/>
    <property type="project" value="InterPro"/>
</dbReference>
<evidence type="ECO:0000313" key="3">
    <source>
        <dbReference type="EMBL" id="KAG4423432.1"/>
    </source>
</evidence>
<accession>A0A8H7WER3</accession>
<feature type="domain" description="Xylanolytic transcriptional activator regulatory" evidence="2">
    <location>
        <begin position="99"/>
        <end position="257"/>
    </location>
</feature>
<evidence type="ECO:0000259" key="2">
    <source>
        <dbReference type="Pfam" id="PF04082"/>
    </source>
</evidence>
<dbReference type="CDD" id="cd12148">
    <property type="entry name" value="fungal_TF_MHR"/>
    <property type="match status" value="1"/>
</dbReference>
<dbReference type="InterPro" id="IPR007219">
    <property type="entry name" value="XnlR_reg_dom"/>
</dbReference>
<sequence length="490" mass="53991">MKDGSVTIGEAHTIIYSLRPVPSESVTATIDKSLTTTQGQNGNFFPEILNPQPFHSPQFSFSTPSRLLSALNSDEQLTEQCWSIISRDGAEDGILSSCSLYFQFVHVWFPIISKETLFDQILQQRSSPRGEVAMLVLAIHLVSQMYTKVPREKSSLEQLYYTTKGLYGIFSSTGRSSIEMVQAGLLMAFYEHCQALHDAAYLTLGACARMGYVLGFDKTLSSDTHSDTHLDPVAESIAAKQRQVWWGIIILERISMLEYMDKKLPFAIISPRPSDILPSDNGTRIPVSSGLSQHGKPAVPSTVELSIGARIAQGAYLLGHVIDRVSAAKSNTSSCGAAYVDMTLRSYAMDLLKPAGHGHLCWPYAICLSAILVLNRFEVTVEPQADEVHEKEAFQSRAFLGLKSALRMMLDSMTSSSEHAEANLMAVPVWALHRAQYAAVLSLDYGVVGEDSKLWFSYIDTVKRILAVLQMRSTLAGMFVLTLSVRTTAN</sequence>
<organism evidence="3 4">
    <name type="scientific">Cadophora malorum</name>
    <dbReference type="NCBI Taxonomy" id="108018"/>
    <lineage>
        <taxon>Eukaryota</taxon>
        <taxon>Fungi</taxon>
        <taxon>Dikarya</taxon>
        <taxon>Ascomycota</taxon>
        <taxon>Pezizomycotina</taxon>
        <taxon>Leotiomycetes</taxon>
        <taxon>Helotiales</taxon>
        <taxon>Ploettnerulaceae</taxon>
        <taxon>Cadophora</taxon>
    </lineage>
</organism>
<proteinExistence type="predicted"/>
<dbReference type="AlphaFoldDB" id="A0A8H7WER3"/>
<evidence type="ECO:0000313" key="4">
    <source>
        <dbReference type="Proteomes" id="UP000664132"/>
    </source>
</evidence>
<dbReference type="GO" id="GO:0003677">
    <property type="term" value="F:DNA binding"/>
    <property type="evidence" value="ECO:0007669"/>
    <property type="project" value="InterPro"/>
</dbReference>
<dbReference type="Proteomes" id="UP000664132">
    <property type="component" value="Unassembled WGS sequence"/>
</dbReference>
<keyword evidence="4" id="KW-1185">Reference proteome</keyword>
<dbReference type="GO" id="GO:0008270">
    <property type="term" value="F:zinc ion binding"/>
    <property type="evidence" value="ECO:0007669"/>
    <property type="project" value="InterPro"/>
</dbReference>
<dbReference type="GO" id="GO:0006351">
    <property type="term" value="P:DNA-templated transcription"/>
    <property type="evidence" value="ECO:0007669"/>
    <property type="project" value="InterPro"/>
</dbReference>
<dbReference type="OrthoDB" id="3862662at2759"/>
<comment type="caution">
    <text evidence="3">The sequence shown here is derived from an EMBL/GenBank/DDBJ whole genome shotgun (WGS) entry which is preliminary data.</text>
</comment>
<dbReference type="PANTHER" id="PTHR46910:SF11">
    <property type="entry name" value="ZN(2)-C6 FUNGAL-TYPE DOMAIN-CONTAINING PROTEIN"/>
    <property type="match status" value="1"/>
</dbReference>
<reference evidence="3" key="1">
    <citation type="submission" date="2021-02" db="EMBL/GenBank/DDBJ databases">
        <title>Genome sequence Cadophora malorum strain M34.</title>
        <authorList>
            <person name="Stefanovic E."/>
            <person name="Vu D."/>
            <person name="Scully C."/>
            <person name="Dijksterhuis J."/>
            <person name="Roader J."/>
            <person name="Houbraken J."/>
        </authorList>
    </citation>
    <scope>NUCLEOTIDE SEQUENCE</scope>
    <source>
        <strain evidence="3">M34</strain>
    </source>
</reference>
<dbReference type="EMBL" id="JAFJYH010000034">
    <property type="protein sequence ID" value="KAG4423432.1"/>
    <property type="molecule type" value="Genomic_DNA"/>
</dbReference>
<dbReference type="Pfam" id="PF04082">
    <property type="entry name" value="Fungal_trans"/>
    <property type="match status" value="1"/>
</dbReference>
<keyword evidence="1" id="KW-0539">Nucleus</keyword>
<protein>
    <recommendedName>
        <fullName evidence="2">Xylanolytic transcriptional activator regulatory domain-containing protein</fullName>
    </recommendedName>
</protein>